<feature type="domain" description="VOC" evidence="1">
    <location>
        <begin position="8"/>
        <end position="124"/>
    </location>
</feature>
<evidence type="ECO:0000259" key="1">
    <source>
        <dbReference type="PROSITE" id="PS51819"/>
    </source>
</evidence>
<dbReference type="Proteomes" id="UP001595989">
    <property type="component" value="Unassembled WGS sequence"/>
</dbReference>
<dbReference type="RefSeq" id="WP_390294849.1">
    <property type="nucleotide sequence ID" value="NZ_JBHSFU010000004.1"/>
</dbReference>
<dbReference type="InterPro" id="IPR004360">
    <property type="entry name" value="Glyas_Fos-R_dOase_dom"/>
</dbReference>
<evidence type="ECO:0000313" key="2">
    <source>
        <dbReference type="EMBL" id="MFC4558284.1"/>
    </source>
</evidence>
<dbReference type="Gene3D" id="3.10.180.10">
    <property type="entry name" value="2,3-Dihydroxybiphenyl 1,2-Dioxygenase, domain 1"/>
    <property type="match status" value="1"/>
</dbReference>
<protein>
    <submittedName>
        <fullName evidence="2">VOC family protein</fullName>
    </submittedName>
</protein>
<dbReference type="EMBL" id="JBHSFU010000004">
    <property type="protein sequence ID" value="MFC4558284.1"/>
    <property type="molecule type" value="Genomic_DNA"/>
</dbReference>
<dbReference type="PROSITE" id="PS51819">
    <property type="entry name" value="VOC"/>
    <property type="match status" value="1"/>
</dbReference>
<dbReference type="SUPFAM" id="SSF54593">
    <property type="entry name" value="Glyoxalase/Bleomycin resistance protein/Dihydroxybiphenyl dioxygenase"/>
    <property type="match status" value="1"/>
</dbReference>
<gene>
    <name evidence="2" type="ORF">ACFO3D_08660</name>
</gene>
<organism evidence="2 3">
    <name type="scientific">Virgibacillus kekensis</name>
    <dbReference type="NCBI Taxonomy" id="202261"/>
    <lineage>
        <taxon>Bacteria</taxon>
        <taxon>Bacillati</taxon>
        <taxon>Bacillota</taxon>
        <taxon>Bacilli</taxon>
        <taxon>Bacillales</taxon>
        <taxon>Bacillaceae</taxon>
        <taxon>Virgibacillus</taxon>
    </lineage>
</organism>
<evidence type="ECO:0000313" key="3">
    <source>
        <dbReference type="Proteomes" id="UP001595989"/>
    </source>
</evidence>
<dbReference type="Pfam" id="PF00903">
    <property type="entry name" value="Glyoxalase"/>
    <property type="match status" value="1"/>
</dbReference>
<accession>A0ABV9DHH1</accession>
<comment type="caution">
    <text evidence="2">The sequence shown here is derived from an EMBL/GenBank/DDBJ whole genome shotgun (WGS) entry which is preliminary data.</text>
</comment>
<reference evidence="3" key="1">
    <citation type="journal article" date="2019" name="Int. J. Syst. Evol. Microbiol.">
        <title>The Global Catalogue of Microorganisms (GCM) 10K type strain sequencing project: providing services to taxonomists for standard genome sequencing and annotation.</title>
        <authorList>
            <consortium name="The Broad Institute Genomics Platform"/>
            <consortium name="The Broad Institute Genome Sequencing Center for Infectious Disease"/>
            <person name="Wu L."/>
            <person name="Ma J."/>
        </authorList>
    </citation>
    <scope>NUCLEOTIDE SEQUENCE [LARGE SCALE GENOMIC DNA]</scope>
    <source>
        <strain evidence="3">CGMCC 4.7426</strain>
    </source>
</reference>
<dbReference type="CDD" id="cd06587">
    <property type="entry name" value="VOC"/>
    <property type="match status" value="1"/>
</dbReference>
<sequence>MNSPIKNQVNTIFIHVSDLTRSVEWYSKLLGQEYDLSAISRPVYNLKINHHTGVTLDAGPEGSTKQLAPSQQPLFNFATENIHEAYEYVRQLGYETAGEIVTFDDFAFFNVVDPDGNRIMICTG</sequence>
<dbReference type="InterPro" id="IPR029068">
    <property type="entry name" value="Glyas_Bleomycin-R_OHBP_Dase"/>
</dbReference>
<keyword evidence="3" id="KW-1185">Reference proteome</keyword>
<name>A0ABV9DHH1_9BACI</name>
<proteinExistence type="predicted"/>
<dbReference type="InterPro" id="IPR037523">
    <property type="entry name" value="VOC_core"/>
</dbReference>